<evidence type="ECO:0000313" key="2">
    <source>
        <dbReference type="EMBL" id="PCD78134.1"/>
    </source>
</evidence>
<dbReference type="RefSeq" id="WP_096430634.1">
    <property type="nucleotide sequence ID" value="NZ_NTJD01000001.1"/>
</dbReference>
<comment type="caution">
    <text evidence="2">The sequence shown here is derived from an EMBL/GenBank/DDBJ whole genome shotgun (WGS) entry which is preliminary data.</text>
</comment>
<dbReference type="AlphaFoldDB" id="A0A2A4CVN9"/>
<protein>
    <submittedName>
        <fullName evidence="2">AlpA family transcriptional regulator</fullName>
    </submittedName>
</protein>
<organism evidence="2 3">
    <name type="scientific">Pseudothioclava arenosa</name>
    <dbReference type="NCBI Taxonomy" id="1795308"/>
    <lineage>
        <taxon>Bacteria</taxon>
        <taxon>Pseudomonadati</taxon>
        <taxon>Pseudomonadota</taxon>
        <taxon>Alphaproteobacteria</taxon>
        <taxon>Rhodobacterales</taxon>
        <taxon>Paracoccaceae</taxon>
        <taxon>Pseudothioclava</taxon>
    </lineage>
</organism>
<dbReference type="Pfam" id="PF12728">
    <property type="entry name" value="HTH_17"/>
    <property type="match status" value="1"/>
</dbReference>
<proteinExistence type="predicted"/>
<keyword evidence="3" id="KW-1185">Reference proteome</keyword>
<gene>
    <name evidence="2" type="ORF">CLN94_02200</name>
</gene>
<dbReference type="SUPFAM" id="SSF46955">
    <property type="entry name" value="Putative DNA-binding domain"/>
    <property type="match status" value="1"/>
</dbReference>
<dbReference type="InterPro" id="IPR009061">
    <property type="entry name" value="DNA-bd_dom_put_sf"/>
</dbReference>
<dbReference type="Proteomes" id="UP000243507">
    <property type="component" value="Unassembled WGS sequence"/>
</dbReference>
<name>A0A2A4CVN9_9RHOB</name>
<reference evidence="2 3" key="1">
    <citation type="submission" date="2017-09" db="EMBL/GenBank/DDBJ databases">
        <title>A multilocus sequence analysis scheme for characterization of bacteria in the genus Thioclava.</title>
        <authorList>
            <person name="Liu Y."/>
            <person name="Shao Z."/>
        </authorList>
    </citation>
    <scope>NUCLEOTIDE SEQUENCE [LARGE SCALE GENOMIC DNA]</scope>
    <source>
        <strain evidence="2 3">CAU 1312</strain>
    </source>
</reference>
<dbReference type="Gene3D" id="1.10.238.160">
    <property type="match status" value="1"/>
</dbReference>
<dbReference type="InterPro" id="IPR041657">
    <property type="entry name" value="HTH_17"/>
</dbReference>
<feature type="domain" description="Helix-turn-helix" evidence="1">
    <location>
        <begin position="10"/>
        <end position="58"/>
    </location>
</feature>
<accession>A0A2A4CVN9</accession>
<evidence type="ECO:0000259" key="1">
    <source>
        <dbReference type="Pfam" id="PF12728"/>
    </source>
</evidence>
<evidence type="ECO:0000313" key="3">
    <source>
        <dbReference type="Proteomes" id="UP000243507"/>
    </source>
</evidence>
<dbReference type="EMBL" id="NTJD01000001">
    <property type="protein sequence ID" value="PCD78134.1"/>
    <property type="molecule type" value="Genomic_DNA"/>
</dbReference>
<sequence length="74" mass="8531">MEATNPEQFFLSVEQVATRYGVSTDSIWRWRSKGSFPAPVRIGDRSTRWRLSDLLEYEETLQACFAMDAGFSFS</sequence>